<protein>
    <submittedName>
        <fullName evidence="5">Ribosome recycling factor</fullName>
    </submittedName>
</protein>
<dbReference type="EMBL" id="CP088155">
    <property type="protein sequence ID" value="WYM97355.1"/>
    <property type="molecule type" value="Genomic_DNA"/>
</dbReference>
<dbReference type="RefSeq" id="WP_405311765.1">
    <property type="nucleotide sequence ID" value="NZ_CP088155.1"/>
</dbReference>
<evidence type="ECO:0000256" key="3">
    <source>
        <dbReference type="SAM" id="Coils"/>
    </source>
</evidence>
<evidence type="ECO:0000259" key="4">
    <source>
        <dbReference type="Pfam" id="PF01765"/>
    </source>
</evidence>
<organism evidence="5 6">
    <name type="scientific">Metamycoplasma faucium</name>
    <dbReference type="NCBI Taxonomy" id="56142"/>
    <lineage>
        <taxon>Bacteria</taxon>
        <taxon>Bacillati</taxon>
        <taxon>Mycoplasmatota</taxon>
        <taxon>Mycoplasmoidales</taxon>
        <taxon>Metamycoplasmataceae</taxon>
        <taxon>Metamycoplasma</taxon>
    </lineage>
</organism>
<dbReference type="Proteomes" id="UP001622612">
    <property type="component" value="Chromosome"/>
</dbReference>
<dbReference type="PANTHER" id="PTHR20982:SF3">
    <property type="entry name" value="MITOCHONDRIAL RIBOSOME RECYCLING FACTOR PSEUDO 1"/>
    <property type="match status" value="1"/>
</dbReference>
<gene>
    <name evidence="5" type="ORF">LQ356_00455</name>
</gene>
<evidence type="ECO:0000256" key="1">
    <source>
        <dbReference type="ARBA" id="ARBA00005912"/>
    </source>
</evidence>
<keyword evidence="6" id="KW-1185">Reference proteome</keyword>
<feature type="domain" description="Ribosome recycling factor" evidence="4">
    <location>
        <begin position="24"/>
        <end position="181"/>
    </location>
</feature>
<sequence>MELNLYIDSLKELINKVINNYEMQITKVAIGRANPNLISKIKINYYDTLTPIEELASISVIGALQLVVKPYDIASIKLMEKAILDYKLNVSIANEGHQLRIIYPQLTTDKRKELVKQLSVITEQAKVGIRQARQEINKQIKNDEDLSEDLQKHYLEIIQKEIDKSIEKIQNIDQEKQNDLMTI</sequence>
<dbReference type="PANTHER" id="PTHR20982">
    <property type="entry name" value="RIBOSOME RECYCLING FACTOR"/>
    <property type="match status" value="1"/>
</dbReference>
<keyword evidence="3" id="KW-0175">Coiled coil</keyword>
<evidence type="ECO:0000256" key="2">
    <source>
        <dbReference type="ARBA" id="ARBA00022917"/>
    </source>
</evidence>
<name>A0ABZ2TLM9_9BACT</name>
<proteinExistence type="inferred from homology"/>
<comment type="similarity">
    <text evidence="1">Belongs to the RRF family.</text>
</comment>
<dbReference type="SUPFAM" id="SSF55194">
    <property type="entry name" value="Ribosome recycling factor, RRF"/>
    <property type="match status" value="1"/>
</dbReference>
<dbReference type="InterPro" id="IPR002661">
    <property type="entry name" value="Ribosome_recyc_fac"/>
</dbReference>
<reference evidence="5" key="1">
    <citation type="submission" date="2021-11" db="EMBL/GenBank/DDBJ databases">
        <title>The first genome sequence of unculturable Mycoplasma faucium obtained by de novo assembly of metagenomic reads.</title>
        <authorList>
            <person name="Sabat A.J."/>
            <person name="Bathoorn E."/>
            <person name="Akkerboom V."/>
            <person name="Friedrich A.W."/>
        </authorList>
    </citation>
    <scope>NUCLEOTIDE SEQUENCE [LARGE SCALE GENOMIC DNA]</scope>
    <source>
        <strain evidence="5">UMCG-MFM1</strain>
    </source>
</reference>
<feature type="coiled-coil region" evidence="3">
    <location>
        <begin position="129"/>
        <end position="175"/>
    </location>
</feature>
<accession>A0ABZ2TLM9</accession>
<keyword evidence="2" id="KW-0648">Protein biosynthesis</keyword>
<dbReference type="Gene3D" id="3.30.1360.40">
    <property type="match status" value="1"/>
</dbReference>
<evidence type="ECO:0000313" key="5">
    <source>
        <dbReference type="EMBL" id="WYM97355.1"/>
    </source>
</evidence>
<dbReference type="InterPro" id="IPR023584">
    <property type="entry name" value="Ribosome_recyc_fac_dom"/>
</dbReference>
<dbReference type="InterPro" id="IPR036191">
    <property type="entry name" value="RRF_sf"/>
</dbReference>
<evidence type="ECO:0000313" key="6">
    <source>
        <dbReference type="Proteomes" id="UP001622612"/>
    </source>
</evidence>
<dbReference type="Gene3D" id="1.10.132.20">
    <property type="entry name" value="Ribosome-recycling factor"/>
    <property type="match status" value="1"/>
</dbReference>
<dbReference type="Pfam" id="PF01765">
    <property type="entry name" value="RRF"/>
    <property type="match status" value="1"/>
</dbReference>